<accession>F0VC06</accession>
<name>F0VC06_NEOCL</name>
<dbReference type="GeneID" id="13440126"/>
<dbReference type="Proteomes" id="UP000007494">
    <property type="component" value="Chromosome IX"/>
</dbReference>
<evidence type="ECO:0000313" key="2">
    <source>
        <dbReference type="EMBL" id="CBZ51140.1"/>
    </source>
</evidence>
<reference evidence="4" key="3">
    <citation type="journal article" date="2012" name="PLoS Pathog.">
        <title>Comparative genomics of the apicomplexan parasites Toxoplasma gondii and Neospora caninum: Coccidia differing in host range and transmission strategy.</title>
        <authorList>
            <person name="Reid A.J."/>
            <person name="Vermont S.J."/>
            <person name="Cotton J.A."/>
            <person name="Harris D."/>
            <person name="Hill-Cawthorne G.A."/>
            <person name="Konen-Waisman S."/>
            <person name="Latham S.M."/>
            <person name="Mourier T."/>
            <person name="Norton R."/>
            <person name="Quail M.A."/>
            <person name="Sanders M."/>
            <person name="Shanmugam D."/>
            <person name="Sohal A."/>
            <person name="Wasmuth J.D."/>
            <person name="Brunk B."/>
            <person name="Grigg M.E."/>
            <person name="Howard J.C."/>
            <person name="Parkinson J."/>
            <person name="Roos D.S."/>
            <person name="Trees A.J."/>
            <person name="Berriman M."/>
            <person name="Pain A."/>
            <person name="Wastling J.M."/>
        </authorList>
    </citation>
    <scope>NUCLEOTIDE SEQUENCE [LARGE SCALE GENOMIC DNA]</scope>
    <source>
        <strain evidence="4">Liverpool</strain>
    </source>
</reference>
<sequence>MRRTEAECGGNGPYAIDKSSTSVCVGSALPGVSFETLGDEDKTGTLTWSRQKTLGSLADLRQNSEIVLTGWPQKIMKDDEAASVTASEADGAAAADLSTVCTSDSEENVSVGHPEDEAQESPRGTPLHGDALTGAVVATELPEVVEFTEEFGQAFMASEHLKPLSHVVRPQNGAPYYGSSNVTGATESLPRCFPAEQGKLGPQFSGHCRGDCECWPYMCTGMCDLFAKTASRGRVCLNLSGGGDVTLGEPTVLDVFMVQEGLFRSAGFTF</sequence>
<feature type="region of interest" description="Disordered" evidence="1">
    <location>
        <begin position="95"/>
        <end position="128"/>
    </location>
</feature>
<dbReference type="InParanoid" id="F0VC06"/>
<keyword evidence="4" id="KW-1185">Reference proteome</keyword>
<evidence type="ECO:0000313" key="4">
    <source>
        <dbReference type="Proteomes" id="UP000007494"/>
    </source>
</evidence>
<protein>
    <submittedName>
        <fullName evidence="2">Uncharacterized protein</fullName>
    </submittedName>
</protein>
<evidence type="ECO:0000256" key="1">
    <source>
        <dbReference type="SAM" id="MobiDB-lite"/>
    </source>
</evidence>
<reference evidence="3" key="4">
    <citation type="journal article" date="2015" name="PLoS ONE">
        <title>Comprehensive Evaluation of Toxoplasma gondii VEG and Neospora caninum LIV Genomes with Tachyzoite Stage Transcriptome and Proteome Defines Novel Transcript Features.</title>
        <authorList>
            <person name="Ramaprasad A."/>
            <person name="Mourier T."/>
            <person name="Naeem R."/>
            <person name="Malas T.B."/>
            <person name="Moussa E."/>
            <person name="Panigrahi A."/>
            <person name="Vermont S.J."/>
            <person name="Otto T.D."/>
            <person name="Wastling J."/>
            <person name="Pain A."/>
        </authorList>
    </citation>
    <scope>NUCLEOTIDE SEQUENCE</scope>
    <source>
        <strain evidence="3">Liverpool</strain>
    </source>
</reference>
<dbReference type="EMBL" id="FR823385">
    <property type="protein sequence ID" value="CBZ51140.1"/>
    <property type="molecule type" value="Genomic_DNA"/>
</dbReference>
<organism evidence="2 4">
    <name type="scientific">Neospora caninum (strain Liverpool)</name>
    <dbReference type="NCBI Taxonomy" id="572307"/>
    <lineage>
        <taxon>Eukaryota</taxon>
        <taxon>Sar</taxon>
        <taxon>Alveolata</taxon>
        <taxon>Apicomplexa</taxon>
        <taxon>Conoidasida</taxon>
        <taxon>Coccidia</taxon>
        <taxon>Eucoccidiorida</taxon>
        <taxon>Eimeriorina</taxon>
        <taxon>Sarcocystidae</taxon>
        <taxon>Neospora</taxon>
    </lineage>
</organism>
<dbReference type="AlphaFoldDB" id="F0VC06"/>
<proteinExistence type="predicted"/>
<reference evidence="2" key="1">
    <citation type="submission" date="2011-02" db="EMBL/GenBank/DDBJ databases">
        <authorList>
            <person name="Aslett M."/>
        </authorList>
    </citation>
    <scope>NUCLEOTIDE SEQUENCE</scope>
    <source>
        <strain evidence="2">Liverpool</strain>
    </source>
</reference>
<dbReference type="eggNOG" id="ENOG502QZ8D">
    <property type="taxonomic scope" value="Eukaryota"/>
</dbReference>
<dbReference type="RefSeq" id="XP_003881173.1">
    <property type="nucleotide sequence ID" value="XM_003881124.1"/>
</dbReference>
<dbReference type="OrthoDB" id="329526at2759"/>
<dbReference type="OMA" id="DVFMVQE"/>
<evidence type="ECO:0000313" key="3">
    <source>
        <dbReference type="EMBL" id="CEL68448.1"/>
    </source>
</evidence>
<dbReference type="EMBL" id="LN714484">
    <property type="protein sequence ID" value="CEL68448.1"/>
    <property type="molecule type" value="Genomic_DNA"/>
</dbReference>
<reference evidence="2" key="2">
    <citation type="submission" date="2011-03" db="EMBL/GenBank/DDBJ databases">
        <title>Comparative genomics and transcriptomics of Neospora caninum and Toxoplasma gondii.</title>
        <authorList>
            <person name="Reid A.J."/>
            <person name="Sohal A."/>
            <person name="Harris D."/>
            <person name="Quail M."/>
            <person name="Sanders M."/>
            <person name="Berriman M."/>
            <person name="Wastling J.M."/>
            <person name="Pain A."/>
        </authorList>
    </citation>
    <scope>NUCLEOTIDE SEQUENCE</scope>
    <source>
        <strain evidence="2">Liverpool</strain>
    </source>
</reference>
<gene>
    <name evidence="3" type="ORF">BN1204_042150</name>
    <name evidence="2" type="ORF">NCLIV_042150</name>
</gene>
<dbReference type="VEuPathDB" id="ToxoDB:NCLIV_042150"/>